<dbReference type="EMBL" id="WHPN01000314">
    <property type="protein sequence ID" value="KAF4407483.1"/>
    <property type="molecule type" value="Genomic_DNA"/>
</dbReference>
<dbReference type="RefSeq" id="WP_170315887.1">
    <property type="nucleotide sequence ID" value="NZ_WHPN01000314.1"/>
</dbReference>
<dbReference type="PROSITE" id="PS50995">
    <property type="entry name" value="HTH_MARR_2"/>
    <property type="match status" value="1"/>
</dbReference>
<evidence type="ECO:0000259" key="1">
    <source>
        <dbReference type="PROSITE" id="PS50995"/>
    </source>
</evidence>
<dbReference type="InterPro" id="IPR000835">
    <property type="entry name" value="HTH_MarR-typ"/>
</dbReference>
<accession>A0ABQ7FJR3</accession>
<evidence type="ECO:0000313" key="2">
    <source>
        <dbReference type="EMBL" id="KAF4407483.1"/>
    </source>
</evidence>
<comment type="caution">
    <text evidence="2">The sequence shown here is derived from an EMBL/GenBank/DDBJ whole genome shotgun (WGS) entry which is preliminary data.</text>
</comment>
<dbReference type="SUPFAM" id="SSF46785">
    <property type="entry name" value="Winged helix' DNA-binding domain"/>
    <property type="match status" value="1"/>
</dbReference>
<proteinExistence type="predicted"/>
<evidence type="ECO:0000313" key="3">
    <source>
        <dbReference type="Proteomes" id="UP000621266"/>
    </source>
</evidence>
<dbReference type="PANTHER" id="PTHR33164:SF43">
    <property type="entry name" value="HTH-TYPE TRANSCRIPTIONAL REPRESSOR YETL"/>
    <property type="match status" value="1"/>
</dbReference>
<dbReference type="PANTHER" id="PTHR33164">
    <property type="entry name" value="TRANSCRIPTIONAL REGULATOR, MARR FAMILY"/>
    <property type="match status" value="1"/>
</dbReference>
<feature type="domain" description="HTH marR-type" evidence="1">
    <location>
        <begin position="1"/>
        <end position="134"/>
    </location>
</feature>
<dbReference type="Pfam" id="PF12802">
    <property type="entry name" value="MarR_2"/>
    <property type="match status" value="1"/>
</dbReference>
<dbReference type="InterPro" id="IPR039422">
    <property type="entry name" value="MarR/SlyA-like"/>
</dbReference>
<dbReference type="Gene3D" id="1.10.10.10">
    <property type="entry name" value="Winged helix-like DNA-binding domain superfamily/Winged helix DNA-binding domain"/>
    <property type="match status" value="1"/>
</dbReference>
<dbReference type="SMART" id="SM00347">
    <property type="entry name" value="HTH_MARR"/>
    <property type="match status" value="1"/>
</dbReference>
<sequence length="155" mass="17090">MTPAQLSEALVNAWHTITQRAVGRFAEHGITPNRVRVINLISEGPLRMGALADRLGVTGRTATLIVDDLVAEGLVERLPDPVDRRAMRVVLAPRGRGMLLHIERLQREISEEVFSVLHPRERVLLSGLLERCTDHGATACRSTDSLETDGLCSPR</sequence>
<name>A0ABQ7FJR3_9ACTN</name>
<organism evidence="2 3">
    <name type="scientific">Streptomyces lycii</name>
    <dbReference type="NCBI Taxonomy" id="2654337"/>
    <lineage>
        <taxon>Bacteria</taxon>
        <taxon>Bacillati</taxon>
        <taxon>Actinomycetota</taxon>
        <taxon>Actinomycetes</taxon>
        <taxon>Kitasatosporales</taxon>
        <taxon>Streptomycetaceae</taxon>
        <taxon>Streptomyces</taxon>
    </lineage>
</organism>
<dbReference type="InterPro" id="IPR036390">
    <property type="entry name" value="WH_DNA-bd_sf"/>
</dbReference>
<protein>
    <submittedName>
        <fullName evidence="2">Winged helix-turn-helix transcriptional regulator</fullName>
    </submittedName>
</protein>
<keyword evidence="3" id="KW-1185">Reference proteome</keyword>
<dbReference type="Proteomes" id="UP000621266">
    <property type="component" value="Unassembled WGS sequence"/>
</dbReference>
<dbReference type="InterPro" id="IPR036388">
    <property type="entry name" value="WH-like_DNA-bd_sf"/>
</dbReference>
<gene>
    <name evidence="2" type="ORF">GCU69_19490</name>
</gene>
<reference evidence="2 3" key="1">
    <citation type="submission" date="2019-10" db="EMBL/GenBank/DDBJ databases">
        <title>Streptomyces tenebrisbrunneis sp.nov., an endogenous actinomycete isolated from of Lycium ruthenicum.</title>
        <authorList>
            <person name="Ma L."/>
        </authorList>
    </citation>
    <scope>NUCLEOTIDE SEQUENCE [LARGE SCALE GENOMIC DNA]</scope>
    <source>
        <strain evidence="2 3">TRM 66187</strain>
    </source>
</reference>